<keyword evidence="5" id="KW-0539">Nucleus</keyword>
<evidence type="ECO:0000256" key="3">
    <source>
        <dbReference type="ARBA" id="ARBA00023125"/>
    </source>
</evidence>
<dbReference type="SMART" id="SM00066">
    <property type="entry name" value="GAL4"/>
    <property type="match status" value="1"/>
</dbReference>
<evidence type="ECO:0000256" key="1">
    <source>
        <dbReference type="ARBA" id="ARBA00022723"/>
    </source>
</evidence>
<feature type="signal peptide" evidence="7">
    <location>
        <begin position="1"/>
        <end position="16"/>
    </location>
</feature>
<proteinExistence type="predicted"/>
<accession>A0ABR4FKY2</accession>
<keyword evidence="2" id="KW-0805">Transcription regulation</keyword>
<keyword evidence="7" id="KW-0732">Signal</keyword>
<dbReference type="PANTHER" id="PTHR47840">
    <property type="entry name" value="ZN(II)2CYS6 TRANSCRIPTION FACTOR (EUROFUNG)-RELATED"/>
    <property type="match status" value="1"/>
</dbReference>
<evidence type="ECO:0000256" key="2">
    <source>
        <dbReference type="ARBA" id="ARBA00023015"/>
    </source>
</evidence>
<dbReference type="PROSITE" id="PS50048">
    <property type="entry name" value="ZN2_CY6_FUNGAL_2"/>
    <property type="match status" value="1"/>
</dbReference>
<evidence type="ECO:0000313" key="9">
    <source>
        <dbReference type="EMBL" id="KAL2783921.1"/>
    </source>
</evidence>
<feature type="compositionally biased region" description="Polar residues" evidence="6">
    <location>
        <begin position="219"/>
        <end position="229"/>
    </location>
</feature>
<dbReference type="InterPro" id="IPR001138">
    <property type="entry name" value="Zn2Cys6_DnaBD"/>
</dbReference>
<dbReference type="PROSITE" id="PS00463">
    <property type="entry name" value="ZN2_CY6_FUNGAL_1"/>
    <property type="match status" value="1"/>
</dbReference>
<dbReference type="SMART" id="SM00906">
    <property type="entry name" value="Fungal_trans"/>
    <property type="match status" value="1"/>
</dbReference>
<feature type="chain" id="PRO_5046265676" description="Zn(2)-C6 fungal-type domain-containing protein" evidence="7">
    <location>
        <begin position="17"/>
        <end position="953"/>
    </location>
</feature>
<dbReference type="EMBL" id="JBFTWV010000204">
    <property type="protein sequence ID" value="KAL2783921.1"/>
    <property type="molecule type" value="Genomic_DNA"/>
</dbReference>
<dbReference type="InterPro" id="IPR036864">
    <property type="entry name" value="Zn2-C6_fun-type_DNA-bd_sf"/>
</dbReference>
<gene>
    <name evidence="9" type="ORF">BJX66DRAFT_344518</name>
</gene>
<reference evidence="9 10" key="1">
    <citation type="submission" date="2024-07" db="EMBL/GenBank/DDBJ databases">
        <title>Section-level genome sequencing and comparative genomics of Aspergillus sections Usti and Cavernicolus.</title>
        <authorList>
            <consortium name="Lawrence Berkeley National Laboratory"/>
            <person name="Nybo J.L."/>
            <person name="Vesth T.C."/>
            <person name="Theobald S."/>
            <person name="Frisvad J.C."/>
            <person name="Larsen T.O."/>
            <person name="Kjaerboelling I."/>
            <person name="Rothschild-Mancinelli K."/>
            <person name="Lyhne E.K."/>
            <person name="Kogle M.E."/>
            <person name="Barry K."/>
            <person name="Clum A."/>
            <person name="Na H."/>
            <person name="Ledsgaard L."/>
            <person name="Lin J."/>
            <person name="Lipzen A."/>
            <person name="Kuo A."/>
            <person name="Riley R."/>
            <person name="Mondo S."/>
            <person name="Labutti K."/>
            <person name="Haridas S."/>
            <person name="Pangalinan J."/>
            <person name="Salamov A.A."/>
            <person name="Simmons B.A."/>
            <person name="Magnuson J.K."/>
            <person name="Chen J."/>
            <person name="Drula E."/>
            <person name="Henrissat B."/>
            <person name="Wiebenga A."/>
            <person name="Lubbers R.J."/>
            <person name="Gomes A.C."/>
            <person name="Makela M.R."/>
            <person name="Stajich J."/>
            <person name="Grigoriev I.V."/>
            <person name="Mortensen U.H."/>
            <person name="De Vries R.P."/>
            <person name="Baker S.E."/>
            <person name="Andersen M.R."/>
        </authorList>
    </citation>
    <scope>NUCLEOTIDE SEQUENCE [LARGE SCALE GENOMIC DNA]</scope>
    <source>
        <strain evidence="9 10">CBS 209.92</strain>
    </source>
</reference>
<keyword evidence="10" id="KW-1185">Reference proteome</keyword>
<evidence type="ECO:0000256" key="7">
    <source>
        <dbReference type="SAM" id="SignalP"/>
    </source>
</evidence>
<dbReference type="Gene3D" id="4.10.240.10">
    <property type="entry name" value="Zn(2)-C6 fungal-type DNA-binding domain"/>
    <property type="match status" value="1"/>
</dbReference>
<evidence type="ECO:0000259" key="8">
    <source>
        <dbReference type="PROSITE" id="PS50048"/>
    </source>
</evidence>
<dbReference type="CDD" id="cd12148">
    <property type="entry name" value="fungal_TF_MHR"/>
    <property type="match status" value="1"/>
</dbReference>
<keyword evidence="4" id="KW-0804">Transcription</keyword>
<evidence type="ECO:0000256" key="4">
    <source>
        <dbReference type="ARBA" id="ARBA00023163"/>
    </source>
</evidence>
<feature type="domain" description="Zn(2)-C6 fungal-type" evidence="8">
    <location>
        <begin position="242"/>
        <end position="275"/>
    </location>
</feature>
<dbReference type="SUPFAM" id="SSF57701">
    <property type="entry name" value="Zn2/Cys6 DNA-binding domain"/>
    <property type="match status" value="1"/>
</dbReference>
<sequence length="953" mass="103769">MRATLLALALAALATADETRTVGLFGFDDDSADTSFYIPSYTSIAASVVSINAQATTYEVSCLKGAASESCSIKDPWTITQGVNTMRLNAEYTAFAWTPAVTATLDYDCSFESSSISADCTFSFAYSGSTDGTELKTSYSTHTSIASDHVEYYQLEVTGGLDKFDEPEATETPGNAAVPAFAGPLEAMITGAPVVLAGVENMTLQPKSTPPNNHHLEPDQNQMSPTLARQSKRRKIRKGTTSCWECKRRKVRCSLVDGPGPVCAACRRRGTRCLTQDQPEESGDGAGNGSQDFPPVIDQIVQGTPTPSATASPVAAPNTYTRTDTPQTATQTQMGIGTVESDAASPRGLDPQVDEGSRGSAGQFVLSTQEQLPYADISRELYASLPPLEDINRLCEAGAHVSIAFDVAMMIPYSEWETNWTGGTESLLPIPSPATHPVLLTKYIFSIIRALQHLDFKKSSRQIVGLSDAPQKMSRRLAETAIRLVTTRDELLNNVEGLECVVMEACYHMNRGSWRPAWTAIRRAMAVAQVMGVHRPGVPVRSLDPQYKVDISHLWYRIVHLDRAICLFLGLPQGSVDRSMASERVLASDTPLGRLERLHCAISSRILERNESGQESDPIETLKAIDSETNRAAETMPSGWWMPPTPLHAENTPSNANKPPAMVWDMLHLVAQIHHFGLINQLHAPFMLGFTTATQLQSYSQTTCVNASREILTRYIAFRAFNRIAFSGRIADFFALTAALLLLVGHIRQHSDPSEFNPWLHQRQGDRAMVEQAISWIQEVSWVAEDKITAMSADIVSRLLDIEANAASGRVYTTQSIQHGEESPGEEVGNVPQGATVLRFCVPYYGKVRIVHEGMAPPQEVATTPRGVGEGETGGLNEQNVQGVDTAPLTSATTGQSVTTTRPVSLQSLPQPWYSGVQSNTGVENYTFPGLDLTFFDNLIREPTVFVEANTPG</sequence>
<evidence type="ECO:0000256" key="6">
    <source>
        <dbReference type="SAM" id="MobiDB-lite"/>
    </source>
</evidence>
<feature type="compositionally biased region" description="Low complexity" evidence="6">
    <location>
        <begin position="304"/>
        <end position="332"/>
    </location>
</feature>
<keyword evidence="3" id="KW-0238">DNA-binding</keyword>
<evidence type="ECO:0000256" key="5">
    <source>
        <dbReference type="ARBA" id="ARBA00023242"/>
    </source>
</evidence>
<dbReference type="InterPro" id="IPR007219">
    <property type="entry name" value="XnlR_reg_dom"/>
</dbReference>
<feature type="region of interest" description="Disordered" evidence="6">
    <location>
        <begin position="340"/>
        <end position="359"/>
    </location>
</feature>
<organism evidence="9 10">
    <name type="scientific">Aspergillus keveii</name>
    <dbReference type="NCBI Taxonomy" id="714993"/>
    <lineage>
        <taxon>Eukaryota</taxon>
        <taxon>Fungi</taxon>
        <taxon>Dikarya</taxon>
        <taxon>Ascomycota</taxon>
        <taxon>Pezizomycotina</taxon>
        <taxon>Eurotiomycetes</taxon>
        <taxon>Eurotiomycetidae</taxon>
        <taxon>Eurotiales</taxon>
        <taxon>Aspergillaceae</taxon>
        <taxon>Aspergillus</taxon>
        <taxon>Aspergillus subgen. Nidulantes</taxon>
    </lineage>
</organism>
<feature type="region of interest" description="Disordered" evidence="6">
    <location>
        <begin position="207"/>
        <end position="234"/>
    </location>
</feature>
<dbReference type="PANTHER" id="PTHR47840:SF1">
    <property type="entry name" value="ZN(II)2CYS6 TRANSCRIPTION FACTOR (EUROFUNG)"/>
    <property type="match status" value="1"/>
</dbReference>
<feature type="region of interest" description="Disordered" evidence="6">
    <location>
        <begin position="856"/>
        <end position="883"/>
    </location>
</feature>
<dbReference type="Pfam" id="PF00172">
    <property type="entry name" value="Zn_clus"/>
    <property type="match status" value="1"/>
</dbReference>
<comment type="caution">
    <text evidence="9">The sequence shown here is derived from an EMBL/GenBank/DDBJ whole genome shotgun (WGS) entry which is preliminary data.</text>
</comment>
<dbReference type="CDD" id="cd00067">
    <property type="entry name" value="GAL4"/>
    <property type="match status" value="1"/>
</dbReference>
<evidence type="ECO:0000313" key="10">
    <source>
        <dbReference type="Proteomes" id="UP001610563"/>
    </source>
</evidence>
<keyword evidence="1" id="KW-0479">Metal-binding</keyword>
<dbReference type="Proteomes" id="UP001610563">
    <property type="component" value="Unassembled WGS sequence"/>
</dbReference>
<name>A0ABR4FKY2_9EURO</name>
<feature type="region of interest" description="Disordered" evidence="6">
    <location>
        <begin position="275"/>
        <end position="332"/>
    </location>
</feature>
<protein>
    <recommendedName>
        <fullName evidence="8">Zn(2)-C6 fungal-type domain-containing protein</fullName>
    </recommendedName>
</protein>